<dbReference type="GO" id="GO:0008270">
    <property type="term" value="F:zinc ion binding"/>
    <property type="evidence" value="ECO:0007669"/>
    <property type="project" value="UniProtKB-KW"/>
</dbReference>
<evidence type="ECO:0000256" key="4">
    <source>
        <dbReference type="PROSITE-ProRule" id="PRU00134"/>
    </source>
</evidence>
<feature type="compositionally biased region" description="Basic residues" evidence="5">
    <location>
        <begin position="1"/>
        <end position="14"/>
    </location>
</feature>
<dbReference type="EMBL" id="KV784410">
    <property type="protein sequence ID" value="OEU06389.1"/>
    <property type="molecule type" value="Genomic_DNA"/>
</dbReference>
<evidence type="ECO:0000313" key="7">
    <source>
        <dbReference type="EMBL" id="OEU06389.1"/>
    </source>
</evidence>
<protein>
    <recommendedName>
        <fullName evidence="6">MYND-type domain-containing protein</fullName>
    </recommendedName>
</protein>
<organism evidence="7 8">
    <name type="scientific">Fragilariopsis cylindrus CCMP1102</name>
    <dbReference type="NCBI Taxonomy" id="635003"/>
    <lineage>
        <taxon>Eukaryota</taxon>
        <taxon>Sar</taxon>
        <taxon>Stramenopiles</taxon>
        <taxon>Ochrophyta</taxon>
        <taxon>Bacillariophyta</taxon>
        <taxon>Bacillariophyceae</taxon>
        <taxon>Bacillariophycidae</taxon>
        <taxon>Bacillariales</taxon>
        <taxon>Bacillariaceae</taxon>
        <taxon>Fragilariopsis</taxon>
    </lineage>
</organism>
<proteinExistence type="predicted"/>
<dbReference type="Proteomes" id="UP000095751">
    <property type="component" value="Unassembled WGS sequence"/>
</dbReference>
<dbReference type="AlphaFoldDB" id="A0A1E7EKD6"/>
<dbReference type="SUPFAM" id="SSF144232">
    <property type="entry name" value="HIT/MYND zinc finger-like"/>
    <property type="match status" value="1"/>
</dbReference>
<dbReference type="Gene3D" id="6.10.140.2220">
    <property type="match status" value="1"/>
</dbReference>
<evidence type="ECO:0000256" key="2">
    <source>
        <dbReference type="ARBA" id="ARBA00022771"/>
    </source>
</evidence>
<evidence type="ECO:0000256" key="5">
    <source>
        <dbReference type="SAM" id="MobiDB-lite"/>
    </source>
</evidence>
<accession>A0A1E7EKD6</accession>
<keyword evidence="8" id="KW-1185">Reference proteome</keyword>
<name>A0A1E7EKD6_9STRA</name>
<sequence length="257" mass="29596">MGKKSRRHRNKKTGHVAASASATATATATANALVSPYSASSGTNPCYHGSSADKFQPDNEYEKAAQEYIEMYHHIVLNILTIQDVRRVQQSTDIQKKYYEDHINLCSDPQFVRFIFAFCTQQYLESNDFKDESRHKVIYILLQLGIQCRYDTDREKMKKYLRDINTERGIIKVLSRETTSHCNCMNEAKDIAKTMDTDARCSGCKLVFLKATLKFCDGCQHARYHDSDCQRNHWFEHQFDCKGSIRAKAKEAKAKEH</sequence>
<dbReference type="InterPro" id="IPR002893">
    <property type="entry name" value="Znf_MYND"/>
</dbReference>
<dbReference type="OrthoDB" id="71226at2759"/>
<feature type="region of interest" description="Disordered" evidence="5">
    <location>
        <begin position="1"/>
        <end position="20"/>
    </location>
</feature>
<keyword evidence="3" id="KW-0862">Zinc</keyword>
<evidence type="ECO:0000256" key="3">
    <source>
        <dbReference type="ARBA" id="ARBA00022833"/>
    </source>
</evidence>
<evidence type="ECO:0000256" key="1">
    <source>
        <dbReference type="ARBA" id="ARBA00022723"/>
    </source>
</evidence>
<dbReference type="PROSITE" id="PS50865">
    <property type="entry name" value="ZF_MYND_2"/>
    <property type="match status" value="1"/>
</dbReference>
<dbReference type="KEGG" id="fcy:FRACYDRAFT_254694"/>
<gene>
    <name evidence="7" type="ORF">FRACYDRAFT_254694</name>
</gene>
<dbReference type="InParanoid" id="A0A1E7EKD6"/>
<evidence type="ECO:0000259" key="6">
    <source>
        <dbReference type="PROSITE" id="PS50865"/>
    </source>
</evidence>
<keyword evidence="1" id="KW-0479">Metal-binding</keyword>
<keyword evidence="2 4" id="KW-0863">Zinc-finger</keyword>
<reference evidence="7 8" key="1">
    <citation type="submission" date="2016-09" db="EMBL/GenBank/DDBJ databases">
        <title>Extensive genetic diversity and differential bi-allelic expression allows diatom success in the polar Southern Ocean.</title>
        <authorList>
            <consortium name="DOE Joint Genome Institute"/>
            <person name="Mock T."/>
            <person name="Otillar R.P."/>
            <person name="Strauss J."/>
            <person name="Dupont C."/>
            <person name="Frickenhaus S."/>
            <person name="Maumus F."/>
            <person name="Mcmullan M."/>
            <person name="Sanges R."/>
            <person name="Schmutz J."/>
            <person name="Toseland A."/>
            <person name="Valas R."/>
            <person name="Veluchamy A."/>
            <person name="Ward B.J."/>
            <person name="Allen A."/>
            <person name="Barry K."/>
            <person name="Falciatore A."/>
            <person name="Ferrante M."/>
            <person name="Fortunato A.E."/>
            <person name="Gloeckner G."/>
            <person name="Gruber A."/>
            <person name="Hipkin R."/>
            <person name="Janech M."/>
            <person name="Kroth P."/>
            <person name="Leese F."/>
            <person name="Lindquist E."/>
            <person name="Lyon B.R."/>
            <person name="Martin J."/>
            <person name="Mayer C."/>
            <person name="Parker M."/>
            <person name="Quesneville H."/>
            <person name="Raymond J."/>
            <person name="Uhlig C."/>
            <person name="Valentin K.U."/>
            <person name="Worden A.Z."/>
            <person name="Armbrust E.V."/>
            <person name="Bowler C."/>
            <person name="Green B."/>
            <person name="Moulton V."/>
            <person name="Van Oosterhout C."/>
            <person name="Grigoriev I."/>
        </authorList>
    </citation>
    <scope>NUCLEOTIDE SEQUENCE [LARGE SCALE GENOMIC DNA]</scope>
    <source>
        <strain evidence="7 8">CCMP1102</strain>
    </source>
</reference>
<evidence type="ECO:0000313" key="8">
    <source>
        <dbReference type="Proteomes" id="UP000095751"/>
    </source>
</evidence>
<feature type="domain" description="MYND-type" evidence="6">
    <location>
        <begin position="201"/>
        <end position="241"/>
    </location>
</feature>